<organism evidence="1 2">
    <name type="scientific">Gelidibacter gilvus</name>
    <dbReference type="NCBI Taxonomy" id="59602"/>
    <lineage>
        <taxon>Bacteria</taxon>
        <taxon>Pseudomonadati</taxon>
        <taxon>Bacteroidota</taxon>
        <taxon>Flavobacteriia</taxon>
        <taxon>Flavobacteriales</taxon>
        <taxon>Flavobacteriaceae</taxon>
        <taxon>Gelidibacter</taxon>
    </lineage>
</organism>
<evidence type="ECO:0000313" key="2">
    <source>
        <dbReference type="Proteomes" id="UP000289792"/>
    </source>
</evidence>
<proteinExistence type="predicted"/>
<dbReference type="AlphaFoldDB" id="A0A4Q0XNJ4"/>
<dbReference type="OrthoDB" id="680581at2"/>
<protein>
    <submittedName>
        <fullName evidence="1">Uncharacterized protein</fullName>
    </submittedName>
</protein>
<keyword evidence="2" id="KW-1185">Reference proteome</keyword>
<gene>
    <name evidence="1" type="ORF">ESZ48_01620</name>
</gene>
<evidence type="ECO:0000313" key="1">
    <source>
        <dbReference type="EMBL" id="RXJ52423.1"/>
    </source>
</evidence>
<reference evidence="1 2" key="1">
    <citation type="submission" date="2019-01" db="EMBL/GenBank/DDBJ databases">
        <title>Genome sequence of the Antarctic species Gelidibacter gilvus ACAM 158(T).</title>
        <authorList>
            <person name="Bowman J.P."/>
        </authorList>
    </citation>
    <scope>NUCLEOTIDE SEQUENCE [LARGE SCALE GENOMIC DNA]</scope>
    <source>
        <strain evidence="1 2">IC158</strain>
    </source>
</reference>
<dbReference type="RefSeq" id="WP_129015558.1">
    <property type="nucleotide sequence ID" value="NZ_SDDZ01000001.1"/>
</dbReference>
<sequence>MKLSQSILSEIMQVTRDIEENYPELEKYLDERPLTLPDENDPEAKVDNEALEKYLSSLKAMVKKYKKSTK</sequence>
<dbReference type="Proteomes" id="UP000289792">
    <property type="component" value="Unassembled WGS sequence"/>
</dbReference>
<accession>A0A4Q0XNJ4</accession>
<dbReference type="EMBL" id="SDDZ01000001">
    <property type="protein sequence ID" value="RXJ52423.1"/>
    <property type="molecule type" value="Genomic_DNA"/>
</dbReference>
<name>A0A4Q0XNJ4_9FLAO</name>
<comment type="caution">
    <text evidence="1">The sequence shown here is derived from an EMBL/GenBank/DDBJ whole genome shotgun (WGS) entry which is preliminary data.</text>
</comment>